<organism evidence="1 2">
    <name type="scientific">Stylosanthes scabra</name>
    <dbReference type="NCBI Taxonomy" id="79078"/>
    <lineage>
        <taxon>Eukaryota</taxon>
        <taxon>Viridiplantae</taxon>
        <taxon>Streptophyta</taxon>
        <taxon>Embryophyta</taxon>
        <taxon>Tracheophyta</taxon>
        <taxon>Spermatophyta</taxon>
        <taxon>Magnoliopsida</taxon>
        <taxon>eudicotyledons</taxon>
        <taxon>Gunneridae</taxon>
        <taxon>Pentapetalae</taxon>
        <taxon>rosids</taxon>
        <taxon>fabids</taxon>
        <taxon>Fabales</taxon>
        <taxon>Fabaceae</taxon>
        <taxon>Papilionoideae</taxon>
        <taxon>50 kb inversion clade</taxon>
        <taxon>dalbergioids sensu lato</taxon>
        <taxon>Dalbergieae</taxon>
        <taxon>Pterocarpus clade</taxon>
        <taxon>Stylosanthes</taxon>
    </lineage>
</organism>
<gene>
    <name evidence="1" type="ORF">PIB30_073739</name>
</gene>
<reference evidence="1 2" key="1">
    <citation type="journal article" date="2023" name="Plants (Basel)">
        <title>Bridging the Gap: Combining Genomics and Transcriptomics Approaches to Understand Stylosanthes scabra, an Orphan Legume from the Brazilian Caatinga.</title>
        <authorList>
            <person name="Ferreira-Neto J.R.C."/>
            <person name="da Silva M.D."/>
            <person name="Binneck E."/>
            <person name="de Melo N.F."/>
            <person name="da Silva R.H."/>
            <person name="de Melo A.L.T.M."/>
            <person name="Pandolfi V."/>
            <person name="Bustamante F.O."/>
            <person name="Brasileiro-Vidal A.C."/>
            <person name="Benko-Iseppon A.M."/>
        </authorList>
    </citation>
    <scope>NUCLEOTIDE SEQUENCE [LARGE SCALE GENOMIC DNA]</scope>
    <source>
        <tissue evidence="1">Leaves</tissue>
    </source>
</reference>
<comment type="caution">
    <text evidence="1">The sequence shown here is derived from an EMBL/GenBank/DDBJ whole genome shotgun (WGS) entry which is preliminary data.</text>
</comment>
<keyword evidence="2" id="KW-1185">Reference proteome</keyword>
<proteinExistence type="predicted"/>
<evidence type="ECO:0000313" key="2">
    <source>
        <dbReference type="Proteomes" id="UP001341840"/>
    </source>
</evidence>
<sequence>MSRTQRPLWQQAIFASPSVAYATNAMQQAPFRRLHLLRAQHLLLREQLAPNPPFMFLNAQKPFPNVHFIISSLAQLHSHSFSHLHTIGTHQLPSSIFIIIINLHHHHQMASKGKAPEKAPSTRVCGLTSQQQPLLEIQLYETPTHAERTKTLEERRVIHERTIKFPKGKDTFEE</sequence>
<accession>A0ABU6URR3</accession>
<dbReference type="EMBL" id="JASCZI010121730">
    <property type="protein sequence ID" value="MED6162776.1"/>
    <property type="molecule type" value="Genomic_DNA"/>
</dbReference>
<dbReference type="Proteomes" id="UP001341840">
    <property type="component" value="Unassembled WGS sequence"/>
</dbReference>
<evidence type="ECO:0000313" key="1">
    <source>
        <dbReference type="EMBL" id="MED6162776.1"/>
    </source>
</evidence>
<protein>
    <submittedName>
        <fullName evidence="1">Uncharacterized protein</fullName>
    </submittedName>
</protein>
<name>A0ABU6URR3_9FABA</name>